<keyword evidence="6" id="KW-0175">Coiled coil</keyword>
<dbReference type="GO" id="GO:0000981">
    <property type="term" value="F:DNA-binding transcription factor activity, RNA polymerase II-specific"/>
    <property type="evidence" value="ECO:0007669"/>
    <property type="project" value="TreeGrafter"/>
</dbReference>
<evidence type="ECO:0000313" key="9">
    <source>
        <dbReference type="EMBL" id="KAF6142415.1"/>
    </source>
</evidence>
<feature type="domain" description="MADS-box" evidence="8">
    <location>
        <begin position="1"/>
        <end position="40"/>
    </location>
</feature>
<dbReference type="InterPro" id="IPR002100">
    <property type="entry name" value="TF_MADSbox"/>
</dbReference>
<evidence type="ECO:0000256" key="4">
    <source>
        <dbReference type="ARBA" id="ARBA00023163"/>
    </source>
</evidence>
<dbReference type="GO" id="GO:0046983">
    <property type="term" value="F:protein dimerization activity"/>
    <property type="evidence" value="ECO:0007669"/>
    <property type="project" value="InterPro"/>
</dbReference>
<evidence type="ECO:0000256" key="5">
    <source>
        <dbReference type="ARBA" id="ARBA00023242"/>
    </source>
</evidence>
<dbReference type="SUPFAM" id="SSF55455">
    <property type="entry name" value="SRF-like"/>
    <property type="match status" value="1"/>
</dbReference>
<evidence type="ECO:0000256" key="6">
    <source>
        <dbReference type="SAM" id="Coils"/>
    </source>
</evidence>
<evidence type="ECO:0000256" key="7">
    <source>
        <dbReference type="SAM" id="MobiDB-lite"/>
    </source>
</evidence>
<dbReference type="Gene3D" id="3.40.1810.10">
    <property type="entry name" value="Transcription factor, MADS-box"/>
    <property type="match status" value="1"/>
</dbReference>
<sequence length="207" mass="23345">MVNDSSRRTTYKKREKGLKKKASELSILCGVSACAIIYSQYDPQPNVWPSVSDAHQVISRFRDLPGMEQTRRMTNLESFLRQEISKVEDHLKKLRKENEDADVTNVMLAALRLNANECPPMDLFDLDHFVKILEENRKAIEKRIDGLKKTVETSPPKATKSNNREKRLKSSSLVGESSGSGGGDKCNESEEGNAVLKTVLDNLQKQH</sequence>
<protein>
    <recommendedName>
        <fullName evidence="8">MADS-box domain-containing protein</fullName>
    </recommendedName>
</protein>
<dbReference type="EMBL" id="JACGCM010002260">
    <property type="protein sequence ID" value="KAF6142415.1"/>
    <property type="molecule type" value="Genomic_DNA"/>
</dbReference>
<gene>
    <name evidence="9" type="ORF">GIB67_033842</name>
</gene>
<evidence type="ECO:0000256" key="3">
    <source>
        <dbReference type="ARBA" id="ARBA00023125"/>
    </source>
</evidence>
<feature type="coiled-coil region" evidence="6">
    <location>
        <begin position="77"/>
        <end position="104"/>
    </location>
</feature>
<dbReference type="PANTHER" id="PTHR11945:SF387">
    <property type="entry name" value="AGAMOUS-LIKE MADS-BOX PROTEIN AGL80"/>
    <property type="match status" value="1"/>
</dbReference>
<feature type="region of interest" description="Disordered" evidence="7">
    <location>
        <begin position="150"/>
        <end position="193"/>
    </location>
</feature>
<keyword evidence="2" id="KW-0805">Transcription regulation</keyword>
<dbReference type="InterPro" id="IPR036879">
    <property type="entry name" value="TF_MADSbox_sf"/>
</dbReference>
<dbReference type="OrthoDB" id="779403at2759"/>
<proteinExistence type="predicted"/>
<dbReference type="GO" id="GO:0000978">
    <property type="term" value="F:RNA polymerase II cis-regulatory region sequence-specific DNA binding"/>
    <property type="evidence" value="ECO:0007669"/>
    <property type="project" value="TreeGrafter"/>
</dbReference>
<comment type="caution">
    <text evidence="9">The sequence shown here is derived from an EMBL/GenBank/DDBJ whole genome shotgun (WGS) entry which is preliminary data.</text>
</comment>
<name>A0A7J7LIE1_9MAGN</name>
<reference evidence="9 10" key="1">
    <citation type="journal article" date="2020" name="IScience">
        <title>Genome Sequencing of the Endangered Kingdonia uniflora (Circaeasteraceae, Ranunculales) Reveals Potential Mechanisms of Evolutionary Specialization.</title>
        <authorList>
            <person name="Sun Y."/>
            <person name="Deng T."/>
            <person name="Zhang A."/>
            <person name="Moore M.J."/>
            <person name="Landis J.B."/>
            <person name="Lin N."/>
            <person name="Zhang H."/>
            <person name="Zhang X."/>
            <person name="Huang J."/>
            <person name="Zhang X."/>
            <person name="Sun H."/>
            <person name="Wang H."/>
        </authorList>
    </citation>
    <scope>NUCLEOTIDE SEQUENCE [LARGE SCALE GENOMIC DNA]</scope>
    <source>
        <strain evidence="9">TB1705</strain>
        <tissue evidence="9">Leaf</tissue>
    </source>
</reference>
<dbReference type="GO" id="GO:0005634">
    <property type="term" value="C:nucleus"/>
    <property type="evidence" value="ECO:0007669"/>
    <property type="project" value="UniProtKB-SubCell"/>
</dbReference>
<organism evidence="9 10">
    <name type="scientific">Kingdonia uniflora</name>
    <dbReference type="NCBI Taxonomy" id="39325"/>
    <lineage>
        <taxon>Eukaryota</taxon>
        <taxon>Viridiplantae</taxon>
        <taxon>Streptophyta</taxon>
        <taxon>Embryophyta</taxon>
        <taxon>Tracheophyta</taxon>
        <taxon>Spermatophyta</taxon>
        <taxon>Magnoliopsida</taxon>
        <taxon>Ranunculales</taxon>
        <taxon>Circaeasteraceae</taxon>
        <taxon>Kingdonia</taxon>
    </lineage>
</organism>
<dbReference type="PANTHER" id="PTHR11945">
    <property type="entry name" value="MADS BOX PROTEIN"/>
    <property type="match status" value="1"/>
</dbReference>
<keyword evidence="5" id="KW-0539">Nucleus</keyword>
<evidence type="ECO:0000259" key="8">
    <source>
        <dbReference type="PROSITE" id="PS50066"/>
    </source>
</evidence>
<dbReference type="SMART" id="SM00432">
    <property type="entry name" value="MADS"/>
    <property type="match status" value="1"/>
</dbReference>
<evidence type="ECO:0000256" key="1">
    <source>
        <dbReference type="ARBA" id="ARBA00004123"/>
    </source>
</evidence>
<comment type="subcellular location">
    <subcellularLocation>
        <location evidence="1">Nucleus</location>
    </subcellularLocation>
</comment>
<evidence type="ECO:0000313" key="10">
    <source>
        <dbReference type="Proteomes" id="UP000541444"/>
    </source>
</evidence>
<keyword evidence="10" id="KW-1185">Reference proteome</keyword>
<dbReference type="FunFam" id="3.40.1810.10:FF:000024">
    <property type="entry name" value="Agamous-like MADS-box protein AGL80"/>
    <property type="match status" value="1"/>
</dbReference>
<keyword evidence="4" id="KW-0804">Transcription</keyword>
<dbReference type="Pfam" id="PF00319">
    <property type="entry name" value="SRF-TF"/>
    <property type="match status" value="1"/>
</dbReference>
<dbReference type="Proteomes" id="UP000541444">
    <property type="component" value="Unassembled WGS sequence"/>
</dbReference>
<accession>A0A7J7LIE1</accession>
<dbReference type="PROSITE" id="PS50066">
    <property type="entry name" value="MADS_BOX_2"/>
    <property type="match status" value="1"/>
</dbReference>
<dbReference type="AlphaFoldDB" id="A0A7J7LIE1"/>
<keyword evidence="3" id="KW-0238">DNA-binding</keyword>
<evidence type="ECO:0000256" key="2">
    <source>
        <dbReference type="ARBA" id="ARBA00023015"/>
    </source>
</evidence>